<proteinExistence type="predicted"/>
<feature type="region of interest" description="Disordered" evidence="1">
    <location>
        <begin position="1"/>
        <end position="30"/>
    </location>
</feature>
<evidence type="ECO:0000313" key="2">
    <source>
        <dbReference type="EMBL" id="CBY09423.1"/>
    </source>
</evidence>
<feature type="compositionally biased region" description="Basic and acidic residues" evidence="1">
    <location>
        <begin position="448"/>
        <end position="466"/>
    </location>
</feature>
<reference evidence="2" key="1">
    <citation type="journal article" date="2010" name="Science">
        <title>Plasticity of animal genome architecture unmasked by rapid evolution of a pelagic tunicate.</title>
        <authorList>
            <person name="Denoeud F."/>
            <person name="Henriet S."/>
            <person name="Mungpakdee S."/>
            <person name="Aury J.M."/>
            <person name="Da Silva C."/>
            <person name="Brinkmann H."/>
            <person name="Mikhaleva J."/>
            <person name="Olsen L.C."/>
            <person name="Jubin C."/>
            <person name="Canestro C."/>
            <person name="Bouquet J.M."/>
            <person name="Danks G."/>
            <person name="Poulain J."/>
            <person name="Campsteijn C."/>
            <person name="Adamski M."/>
            <person name="Cross I."/>
            <person name="Yadetie F."/>
            <person name="Muffato M."/>
            <person name="Louis A."/>
            <person name="Butcher S."/>
            <person name="Tsagkogeorga G."/>
            <person name="Konrad A."/>
            <person name="Singh S."/>
            <person name="Jensen M.F."/>
            <person name="Cong E.H."/>
            <person name="Eikeseth-Otteraa H."/>
            <person name="Noel B."/>
            <person name="Anthouard V."/>
            <person name="Porcel B.M."/>
            <person name="Kachouri-Lafond R."/>
            <person name="Nishino A."/>
            <person name="Ugolini M."/>
            <person name="Chourrout P."/>
            <person name="Nishida H."/>
            <person name="Aasland R."/>
            <person name="Huzurbazar S."/>
            <person name="Westhof E."/>
            <person name="Delsuc F."/>
            <person name="Lehrach H."/>
            <person name="Reinhardt R."/>
            <person name="Weissenbach J."/>
            <person name="Roy S.W."/>
            <person name="Artiguenave F."/>
            <person name="Postlethwait J.H."/>
            <person name="Manak J.R."/>
            <person name="Thompson E.M."/>
            <person name="Jaillon O."/>
            <person name="Du Pasquier L."/>
            <person name="Boudinot P."/>
            <person name="Liberles D.A."/>
            <person name="Volff J.N."/>
            <person name="Philippe H."/>
            <person name="Lenhard B."/>
            <person name="Roest Crollius H."/>
            <person name="Wincker P."/>
            <person name="Chourrout D."/>
        </authorList>
    </citation>
    <scope>NUCLEOTIDE SEQUENCE [LARGE SCALE GENOMIC DNA]</scope>
</reference>
<dbReference type="EMBL" id="FN653037">
    <property type="protein sequence ID" value="CBY09423.1"/>
    <property type="molecule type" value="Genomic_DNA"/>
</dbReference>
<organism evidence="2">
    <name type="scientific">Oikopleura dioica</name>
    <name type="common">Tunicate</name>
    <dbReference type="NCBI Taxonomy" id="34765"/>
    <lineage>
        <taxon>Eukaryota</taxon>
        <taxon>Metazoa</taxon>
        <taxon>Chordata</taxon>
        <taxon>Tunicata</taxon>
        <taxon>Appendicularia</taxon>
        <taxon>Copelata</taxon>
        <taxon>Oikopleuridae</taxon>
        <taxon>Oikopleura</taxon>
    </lineage>
</organism>
<evidence type="ECO:0000256" key="1">
    <source>
        <dbReference type="SAM" id="MobiDB-lite"/>
    </source>
</evidence>
<accession>E4XCU8</accession>
<gene>
    <name evidence="2" type="ORF">GSOID_T00007979001</name>
</gene>
<protein>
    <submittedName>
        <fullName evidence="2">Uncharacterized protein</fullName>
    </submittedName>
</protein>
<dbReference type="AlphaFoldDB" id="E4XCU8"/>
<feature type="region of interest" description="Disordered" evidence="1">
    <location>
        <begin position="447"/>
        <end position="474"/>
    </location>
</feature>
<keyword evidence="3" id="KW-1185">Reference proteome</keyword>
<name>E4XCU8_OIKDI</name>
<feature type="compositionally biased region" description="Acidic residues" evidence="1">
    <location>
        <begin position="1"/>
        <end position="12"/>
    </location>
</feature>
<feature type="compositionally biased region" description="Polar residues" evidence="1">
    <location>
        <begin position="20"/>
        <end position="30"/>
    </location>
</feature>
<sequence>MQDDDEDVEEICTPDLHVPSSDTRSSQSHVNQNVGTFSANKLFNMVERPKRRGRPRKYVDYGVFCQDDLSSPSTSSKFNAGIKVAVGANSAKAFVPFPPERVRPLPTLKKESKKDETLNTYWQFVNKSNAHLMNSDILNCSQERVPGPSSSVSVDLLKSDGSQKSDDEVIREAKMKELTVKIDRCPTSQREINKVVGLHVADLNSKKQVKNRSTAIHSKKYITTGVEVSPGAGYLRCSNCKKWFSDEQTLQEHSKDLIQCNICIRALPAGYNNYERPFFCTKQELQLHFRGKHTKQYLEMVAAKTGRPAGKVVQLGRHNSAKPDLNIWVNKKASKIGPDAEALIKDPLPTISVNSPDPSNLSTCNFREKTFQGNNFKVHHAPEGGWKQGQRMPYSSTTRNGRFSVNAVRKQAKSSVKAEPLLGPVMMMPEEESCTITEMEEESVFSGVKHESLSDNSAKKREKSEDTASSICVPSKRAKPPVAIMTKPINFGKVNGIKLNGKMIVGTPLQSFKVKVNKTPDSL</sequence>
<dbReference type="InParanoid" id="E4XCU8"/>
<dbReference type="Proteomes" id="UP000001307">
    <property type="component" value="Unassembled WGS sequence"/>
</dbReference>
<evidence type="ECO:0000313" key="3">
    <source>
        <dbReference type="Proteomes" id="UP000001307"/>
    </source>
</evidence>